<reference evidence="12 13" key="1">
    <citation type="journal article" date="2016" name="Proc. Natl. Acad. Sci. U.S.A.">
        <title>Comparative genomics of biotechnologically important yeasts.</title>
        <authorList>
            <person name="Riley R."/>
            <person name="Haridas S."/>
            <person name="Wolfe K.H."/>
            <person name="Lopes M.R."/>
            <person name="Hittinger C.T."/>
            <person name="Goeker M."/>
            <person name="Salamov A.A."/>
            <person name="Wisecaver J.H."/>
            <person name="Long T.M."/>
            <person name="Calvey C.H."/>
            <person name="Aerts A.L."/>
            <person name="Barry K.W."/>
            <person name="Choi C."/>
            <person name="Clum A."/>
            <person name="Coughlan A.Y."/>
            <person name="Deshpande S."/>
            <person name="Douglass A.P."/>
            <person name="Hanson S.J."/>
            <person name="Klenk H.-P."/>
            <person name="LaButti K.M."/>
            <person name="Lapidus A."/>
            <person name="Lindquist E.A."/>
            <person name="Lipzen A.M."/>
            <person name="Meier-Kolthoff J.P."/>
            <person name="Ohm R.A."/>
            <person name="Otillar R.P."/>
            <person name="Pangilinan J.L."/>
            <person name="Peng Y."/>
            <person name="Rokas A."/>
            <person name="Rosa C.A."/>
            <person name="Scheuner C."/>
            <person name="Sibirny A.A."/>
            <person name="Slot J.C."/>
            <person name="Stielow J.B."/>
            <person name="Sun H."/>
            <person name="Kurtzman C.P."/>
            <person name="Blackwell M."/>
            <person name="Grigoriev I.V."/>
            <person name="Jeffries T.W."/>
        </authorList>
    </citation>
    <scope>NUCLEOTIDE SEQUENCE [LARGE SCALE GENOMIC DNA]</scope>
    <source>
        <strain evidence="12 13">DSM 6958</strain>
    </source>
</reference>
<evidence type="ECO:0000256" key="1">
    <source>
        <dbReference type="ARBA" id="ARBA00004123"/>
    </source>
</evidence>
<evidence type="ECO:0000256" key="6">
    <source>
        <dbReference type="ARBA" id="ARBA00023015"/>
    </source>
</evidence>
<dbReference type="STRING" id="857566.A0A1E3PN04"/>
<evidence type="ECO:0000256" key="11">
    <source>
        <dbReference type="SAM" id="MobiDB-lite"/>
    </source>
</evidence>
<evidence type="ECO:0000256" key="7">
    <source>
        <dbReference type="ARBA" id="ARBA00023159"/>
    </source>
</evidence>
<feature type="region of interest" description="Disordered" evidence="11">
    <location>
        <begin position="115"/>
        <end position="136"/>
    </location>
</feature>
<evidence type="ECO:0000256" key="4">
    <source>
        <dbReference type="ARBA" id="ARBA00022833"/>
    </source>
</evidence>
<evidence type="ECO:0000256" key="9">
    <source>
        <dbReference type="ARBA" id="ARBA00023242"/>
    </source>
</evidence>
<dbReference type="Gene3D" id="3.30.160.60">
    <property type="entry name" value="Classic Zinc Finger"/>
    <property type="match status" value="1"/>
</dbReference>
<dbReference type="GO" id="GO:0070461">
    <property type="term" value="C:SAGA-type complex"/>
    <property type="evidence" value="ECO:0007669"/>
    <property type="project" value="UniProtKB-ARBA"/>
</dbReference>
<name>A0A1E3PN04_9ASCO</name>
<accession>A0A1E3PN04</accession>
<evidence type="ECO:0000256" key="5">
    <source>
        <dbReference type="ARBA" id="ARBA00022853"/>
    </source>
</evidence>
<proteinExistence type="inferred from homology"/>
<comment type="similarity">
    <text evidence="10">Belongs to the SGF11 family.</text>
</comment>
<evidence type="ECO:0000256" key="10">
    <source>
        <dbReference type="RuleBase" id="RU261113"/>
    </source>
</evidence>
<evidence type="ECO:0000313" key="12">
    <source>
        <dbReference type="EMBL" id="ODQ66823.1"/>
    </source>
</evidence>
<dbReference type="AlphaFoldDB" id="A0A1E3PN04"/>
<feature type="compositionally biased region" description="Polar residues" evidence="11">
    <location>
        <begin position="115"/>
        <end position="126"/>
    </location>
</feature>
<evidence type="ECO:0000256" key="2">
    <source>
        <dbReference type="ARBA" id="ARBA00022723"/>
    </source>
</evidence>
<organism evidence="12 13">
    <name type="scientific">Nadsonia fulvescens var. elongata DSM 6958</name>
    <dbReference type="NCBI Taxonomy" id="857566"/>
    <lineage>
        <taxon>Eukaryota</taxon>
        <taxon>Fungi</taxon>
        <taxon>Dikarya</taxon>
        <taxon>Ascomycota</taxon>
        <taxon>Saccharomycotina</taxon>
        <taxon>Dipodascomycetes</taxon>
        <taxon>Dipodascales</taxon>
        <taxon>Dipodascales incertae sedis</taxon>
        <taxon>Nadsonia</taxon>
    </lineage>
</organism>
<keyword evidence="7 10" id="KW-0010">Activator</keyword>
<keyword evidence="8" id="KW-0804">Transcription</keyword>
<dbReference type="GO" id="GO:0008270">
    <property type="term" value="F:zinc ion binding"/>
    <property type="evidence" value="ECO:0007669"/>
    <property type="project" value="UniProtKB-KW"/>
</dbReference>
<dbReference type="GO" id="GO:0006325">
    <property type="term" value="P:chromatin organization"/>
    <property type="evidence" value="ECO:0007669"/>
    <property type="project" value="UniProtKB-KW"/>
</dbReference>
<evidence type="ECO:0000313" key="13">
    <source>
        <dbReference type="Proteomes" id="UP000095009"/>
    </source>
</evidence>
<keyword evidence="13" id="KW-1185">Reference proteome</keyword>
<comment type="function">
    <text evidence="10">Functions as component of the transcription regulatory histone acetylation (HAT) complex SAGA. At the promoters, SAGA is required for recruitment of the basal transcription machinery. It influences RNA polymerase II transcriptional activity through different activities such as TBP interaction and promoter selectivity, interaction with transcription activators, and chromatin modification through histone acetylation and deubiquitination. SAGA acetylates nucleosomal histone H3 to some extent (to form H3K9ac, H3K14ac, H3K18ac and H3K23ac). SAGA interacts with DNA via upstream activating sequences (UASs). Involved in transcriptional regulation of a subset of SAGA-regulated genes. Within the SAGA complex, participates in a subcomplex, that specifically deubiquitinates histones H2B.</text>
</comment>
<keyword evidence="5" id="KW-0156">Chromatin regulator</keyword>
<dbReference type="Proteomes" id="UP000095009">
    <property type="component" value="Unassembled WGS sequence"/>
</dbReference>
<keyword evidence="6" id="KW-0805">Transcription regulation</keyword>
<dbReference type="OrthoDB" id="21557at2759"/>
<feature type="compositionally biased region" description="Low complexity" evidence="11">
    <location>
        <begin position="127"/>
        <end position="136"/>
    </location>
</feature>
<comment type="subcellular location">
    <subcellularLocation>
        <location evidence="1 10">Nucleus</location>
    </subcellularLocation>
</comment>
<gene>
    <name evidence="12" type="ORF">NADFUDRAFT_50726</name>
</gene>
<protein>
    <recommendedName>
        <fullName evidence="10">SAGA-associated factor 11</fullName>
    </recommendedName>
</protein>
<keyword evidence="4" id="KW-0862">Zinc</keyword>
<evidence type="ECO:0000256" key="3">
    <source>
        <dbReference type="ARBA" id="ARBA00022771"/>
    </source>
</evidence>
<keyword evidence="2" id="KW-0479">Metal-binding</keyword>
<sequence length="196" mass="21346">MILQDLLSSLTTEVAVECLIEEKQLRQLYGKAAPATVDNLPVTVKGRGSIKANSEVNGRINFFQMSNRDIYGKEKSTEVRYFECVNCARKIAGSRFAAHIERCLGGRTGRNKGVNYNSNLSTSSPNSMGAGSYSTSISSSPAPGLLAADTNTKTKKRRFNRIGSEGPPSKTQVSKFIQKSQSRFSSPIVAERARVC</sequence>
<dbReference type="GO" id="GO:0005634">
    <property type="term" value="C:nucleus"/>
    <property type="evidence" value="ECO:0007669"/>
    <property type="project" value="UniProtKB-SubCell"/>
</dbReference>
<dbReference type="Pfam" id="PF08209">
    <property type="entry name" value="Sgf11"/>
    <property type="match status" value="1"/>
</dbReference>
<evidence type="ECO:0000256" key="8">
    <source>
        <dbReference type="ARBA" id="ARBA00023163"/>
    </source>
</evidence>
<dbReference type="EMBL" id="KV454408">
    <property type="protein sequence ID" value="ODQ66823.1"/>
    <property type="molecule type" value="Genomic_DNA"/>
</dbReference>
<keyword evidence="9" id="KW-0539">Nucleus</keyword>
<comment type="subunit">
    <text evidence="10">Component of the 1.8 MDa SAGA transcription coactivator-HAT complex. SAGA is built of 5 distinct domains with specialized functions. Within the SAGA complex, SUS1, SGF11, SGF73 and UBP8 form an additional subcomplex of SAGA called the DUB module (deubiquitination module). Interacts directly with SGF73, SUS1 and UBP8.</text>
</comment>
<dbReference type="InterPro" id="IPR013246">
    <property type="entry name" value="SAGA_su_Sgf11"/>
</dbReference>
<keyword evidence="3" id="KW-0863">Zinc-finger</keyword>